<protein>
    <recommendedName>
        <fullName evidence="1">Reverse transcriptase domain-containing protein</fullName>
    </recommendedName>
</protein>
<dbReference type="InterPro" id="IPR000477">
    <property type="entry name" value="RT_dom"/>
</dbReference>
<reference evidence="2" key="2">
    <citation type="submission" date="2021-03" db="UniProtKB">
        <authorList>
            <consortium name="EnsemblPlants"/>
        </authorList>
    </citation>
    <scope>IDENTIFICATION</scope>
</reference>
<dbReference type="Pfam" id="PF00078">
    <property type="entry name" value="RVT_1"/>
    <property type="match status" value="1"/>
</dbReference>
<dbReference type="InterPro" id="IPR044730">
    <property type="entry name" value="RNase_H-like_dom_plant"/>
</dbReference>
<dbReference type="Gene3D" id="3.30.420.10">
    <property type="entry name" value="Ribonuclease H-like superfamily/Ribonuclease H"/>
    <property type="match status" value="1"/>
</dbReference>
<dbReference type="Pfam" id="PF13966">
    <property type="entry name" value="zf-RVT"/>
    <property type="match status" value="1"/>
</dbReference>
<evidence type="ECO:0000313" key="3">
    <source>
        <dbReference type="Proteomes" id="UP000596661"/>
    </source>
</evidence>
<dbReference type="GO" id="GO:0003676">
    <property type="term" value="F:nucleic acid binding"/>
    <property type="evidence" value="ECO:0007669"/>
    <property type="project" value="InterPro"/>
</dbReference>
<organism evidence="2 3">
    <name type="scientific">Cannabis sativa</name>
    <name type="common">Hemp</name>
    <name type="synonym">Marijuana</name>
    <dbReference type="NCBI Taxonomy" id="3483"/>
    <lineage>
        <taxon>Eukaryota</taxon>
        <taxon>Viridiplantae</taxon>
        <taxon>Streptophyta</taxon>
        <taxon>Embryophyta</taxon>
        <taxon>Tracheophyta</taxon>
        <taxon>Spermatophyta</taxon>
        <taxon>Magnoliopsida</taxon>
        <taxon>eudicotyledons</taxon>
        <taxon>Gunneridae</taxon>
        <taxon>Pentapetalae</taxon>
        <taxon>rosids</taxon>
        <taxon>fabids</taxon>
        <taxon>Rosales</taxon>
        <taxon>Cannabaceae</taxon>
        <taxon>Cannabis</taxon>
    </lineage>
</organism>
<dbReference type="PROSITE" id="PS50878">
    <property type="entry name" value="RT_POL"/>
    <property type="match status" value="1"/>
</dbReference>
<dbReference type="EMBL" id="UZAU01000584">
    <property type="status" value="NOT_ANNOTATED_CDS"/>
    <property type="molecule type" value="Genomic_DNA"/>
</dbReference>
<dbReference type="AlphaFoldDB" id="A0A803Q0D7"/>
<keyword evidence="3" id="KW-1185">Reference proteome</keyword>
<dbReference type="EnsemblPlants" id="evm.model.06.883">
    <property type="protein sequence ID" value="cds.evm.model.06.883"/>
    <property type="gene ID" value="evm.TU.06.883"/>
</dbReference>
<dbReference type="Gramene" id="evm.model.06.883">
    <property type="protein sequence ID" value="cds.evm.model.06.883"/>
    <property type="gene ID" value="evm.TU.06.883"/>
</dbReference>
<feature type="domain" description="Reverse transcriptase" evidence="1">
    <location>
        <begin position="1"/>
        <end position="183"/>
    </location>
</feature>
<sequence>MSKKRGKRGVMLIKLDLEKAYDKLDWDFVHTVLIQCGFSSPFTEWIKACIKVEEIKLLLNGSIVGKFSPERGLRQGDPLSPTLYILATEVLSRFLIEKENQGHIKGFKLARNGTPITHLMFADDVILFGQATVREARGFMDCLTQYCNYSGQSINLQKSTVFFSKGVPSRKAQEIADLLGMGRMNRQATHLGLPLFRSVRRTDDTQPLVERVLKRIQGWKMKMLSSAGKTCLIKAVGSSISNYVASSDEQGLWSQLMKEKYFKTPNFLDLDAKPTDTILWKAILRACEELKKGICRRIGYGQTTFIWFDPWVSGTDRQPSPRVLSVEGVSLVSTLIQNNQWNSDMIMQWFQEEDARKILNISLPSSPTHDSWLWLPETSGKFSVKSAYRVLKNHDPSSETERKWKIIWGTSIHNRLKMMWWKILSNFLPTKDKLSSFIALPDTKCPLCDAENENTFHLFWECNFARITWLGSRWELRPDTFHLQSWEEWLLWFSKGENKPLSLDINHLLEGAAVILEHIWRERNKRIHEGRSTPAELFTRTINSRLGEMNALRDAPIGLQTEWKPPPLGWISCSTDVSIGNTQSTGEIVLRDHTGTILKIITFQTNCSEVLPGETHAVCKRAEAVIQMGYNNVIFQCDSTRVVEALNPHHIDILSMHFNIQELARNFSFLAGKLNLCEVQWIPRDCNGVAHAVARWANRNNRFGTFDLSNFDDFLQHVAADGRVDL</sequence>
<evidence type="ECO:0000313" key="2">
    <source>
        <dbReference type="EnsemblPlants" id="cds.evm.model.06.883"/>
    </source>
</evidence>
<dbReference type="InterPro" id="IPR026960">
    <property type="entry name" value="RVT-Znf"/>
</dbReference>
<dbReference type="CDD" id="cd06222">
    <property type="entry name" value="RNase_H_like"/>
    <property type="match status" value="1"/>
</dbReference>
<dbReference type="GO" id="GO:0004523">
    <property type="term" value="F:RNA-DNA hybrid ribonuclease activity"/>
    <property type="evidence" value="ECO:0007669"/>
    <property type="project" value="InterPro"/>
</dbReference>
<name>A0A803Q0D7_CANSA</name>
<evidence type="ECO:0000259" key="1">
    <source>
        <dbReference type="PROSITE" id="PS50878"/>
    </source>
</evidence>
<dbReference type="InterPro" id="IPR002156">
    <property type="entry name" value="RNaseH_domain"/>
</dbReference>
<proteinExistence type="predicted"/>
<reference evidence="2" key="1">
    <citation type="submission" date="2018-11" db="EMBL/GenBank/DDBJ databases">
        <authorList>
            <person name="Grassa J C."/>
        </authorList>
    </citation>
    <scope>NUCLEOTIDE SEQUENCE [LARGE SCALE GENOMIC DNA]</scope>
</reference>
<dbReference type="Pfam" id="PF13456">
    <property type="entry name" value="RVT_3"/>
    <property type="match status" value="1"/>
</dbReference>
<dbReference type="PANTHER" id="PTHR33116:SF86">
    <property type="entry name" value="REVERSE TRANSCRIPTASE DOMAIN-CONTAINING PROTEIN"/>
    <property type="match status" value="1"/>
</dbReference>
<dbReference type="InterPro" id="IPR036397">
    <property type="entry name" value="RNaseH_sf"/>
</dbReference>
<dbReference type="Proteomes" id="UP000596661">
    <property type="component" value="Chromosome 6"/>
</dbReference>
<dbReference type="PANTHER" id="PTHR33116">
    <property type="entry name" value="REVERSE TRANSCRIPTASE ZINC-BINDING DOMAIN-CONTAINING PROTEIN-RELATED-RELATED"/>
    <property type="match status" value="1"/>
</dbReference>
<accession>A0A803Q0D7</accession>